<sequence>MSVGWGDVPGWVSALGSVFALGFGAVAVVVTRRTYQIESDRDRVNAEAREVQESFARRAQAGLVSAWWGQSSEGQWGAFVRNTSEIPVYQAYLTVLGLDDHSDNIKVHYLVLPPSDGALFCPIGSGQPAQGATARRVKLSFTDTAGVRWLRNQYGSLTELQPNLLIAADPLRAGVLAQFEADFLATYGATVAFDTDSAGRPQKQFVADFEESSLVDALICPHDWIGDLVSRDMIEPTVLAADHQNAFPGWALSALTVDGRLYGIPTTVDTVALIRNTLLAPQPPSTFDELVATGNALRDAGRVTDVFTLRVGEHGDPFQIWPLFASAGGWLFGMTTDGRWDPTRIGLATPESIAAFERLREFGEAGARLLRRSMDRDEALELFAAARSPYLITSSDALQRLRQTNIPIAVSAVPPFADGAPAETFTLVHSLVMAKRGLNKIIAHDLFADYLTHNHVMTALSDGIVAPVALVSTTTEDTAIQQFLALCELGTPMPSFPQMDAIWRVLEEAEVAVIAGAPAEATARQAAANVAAVFTTEEGNSLGRPVVA</sequence>
<dbReference type="KEGG" id="slk:SLUN_06200"/>
<dbReference type="EMBL" id="CP026304">
    <property type="protein sequence ID" value="AVZ71842.1"/>
    <property type="molecule type" value="Genomic_DNA"/>
</dbReference>
<keyword evidence="7" id="KW-1185">Reference proteome</keyword>
<evidence type="ECO:0000256" key="2">
    <source>
        <dbReference type="ARBA" id="ARBA00022448"/>
    </source>
</evidence>
<dbReference type="GO" id="GO:0055052">
    <property type="term" value="C:ATP-binding cassette (ABC) transporter complex, substrate-binding subunit-containing"/>
    <property type="evidence" value="ECO:0007669"/>
    <property type="project" value="TreeGrafter"/>
</dbReference>
<dbReference type="Proteomes" id="UP000244201">
    <property type="component" value="Chromosome"/>
</dbReference>
<dbReference type="AlphaFoldDB" id="A0A2R4SY96"/>
<comment type="similarity">
    <text evidence="1">Belongs to the bacterial solute-binding protein 1 family.</text>
</comment>
<evidence type="ECO:0000256" key="5">
    <source>
        <dbReference type="SAM" id="Phobius"/>
    </source>
</evidence>
<keyword evidence="5" id="KW-0472">Membrane</keyword>
<organism evidence="6 7">
    <name type="scientific">Streptomyces lunaelactis</name>
    <dbReference type="NCBI Taxonomy" id="1535768"/>
    <lineage>
        <taxon>Bacteria</taxon>
        <taxon>Bacillati</taxon>
        <taxon>Actinomycetota</taxon>
        <taxon>Actinomycetes</taxon>
        <taxon>Kitasatosporales</taxon>
        <taxon>Streptomycetaceae</taxon>
        <taxon>Streptomyces</taxon>
    </lineage>
</organism>
<evidence type="ECO:0000256" key="4">
    <source>
        <dbReference type="ARBA" id="ARBA00022729"/>
    </source>
</evidence>
<accession>A0A2R4SY96</accession>
<dbReference type="PRINTS" id="PR00181">
    <property type="entry name" value="MALTOSEBP"/>
</dbReference>
<dbReference type="PANTHER" id="PTHR30061:SF50">
    <property type="entry name" value="MALTOSE_MALTODEXTRIN-BINDING PERIPLASMIC PROTEIN"/>
    <property type="match status" value="1"/>
</dbReference>
<dbReference type="Gene3D" id="3.40.190.10">
    <property type="entry name" value="Periplasmic binding protein-like II"/>
    <property type="match status" value="2"/>
</dbReference>
<evidence type="ECO:0000256" key="3">
    <source>
        <dbReference type="ARBA" id="ARBA00022597"/>
    </source>
</evidence>
<name>A0A2R4SY96_9ACTN</name>
<dbReference type="GO" id="GO:1901982">
    <property type="term" value="F:maltose binding"/>
    <property type="evidence" value="ECO:0007669"/>
    <property type="project" value="TreeGrafter"/>
</dbReference>
<gene>
    <name evidence="6" type="ORF">SLUN_06200</name>
</gene>
<evidence type="ECO:0000256" key="1">
    <source>
        <dbReference type="ARBA" id="ARBA00008520"/>
    </source>
</evidence>
<feature type="transmembrane region" description="Helical" evidence="5">
    <location>
        <begin position="12"/>
        <end position="31"/>
    </location>
</feature>
<protein>
    <submittedName>
        <fullName evidence="6">Uncharacterized protein</fullName>
    </submittedName>
</protein>
<dbReference type="GO" id="GO:0042956">
    <property type="term" value="P:maltodextrin transmembrane transport"/>
    <property type="evidence" value="ECO:0007669"/>
    <property type="project" value="TreeGrafter"/>
</dbReference>
<keyword evidence="5" id="KW-0812">Transmembrane</keyword>
<reference evidence="6 7" key="1">
    <citation type="submission" date="2018-01" db="EMBL/GenBank/DDBJ databases">
        <title>Complete genome sequence of Streptomyces lunaelactis MM109T, a Ferroverdin A producer isolated from cave moonmilk deposits.</title>
        <authorList>
            <person name="Naome A."/>
            <person name="Martinet L."/>
            <person name="Maciejewska M."/>
            <person name="Anderssen S."/>
            <person name="Adam D."/>
            <person name="Tenconi E."/>
            <person name="Deflandre B."/>
            <person name="Arguelles-Arias A."/>
            <person name="Calusinska M."/>
            <person name="Copieters W."/>
            <person name="Karim L."/>
            <person name="Hanikenne M."/>
            <person name="Baurain D."/>
            <person name="van Wezel G."/>
            <person name="Smargiasso N."/>
            <person name="de Pauw E."/>
            <person name="Delfosse P."/>
            <person name="Rigali S."/>
        </authorList>
    </citation>
    <scope>NUCLEOTIDE SEQUENCE [LARGE SCALE GENOMIC DNA]</scope>
    <source>
        <strain evidence="6 7">MM109</strain>
    </source>
</reference>
<dbReference type="GO" id="GO:0015144">
    <property type="term" value="F:carbohydrate transmembrane transporter activity"/>
    <property type="evidence" value="ECO:0007669"/>
    <property type="project" value="InterPro"/>
</dbReference>
<evidence type="ECO:0000313" key="6">
    <source>
        <dbReference type="EMBL" id="AVZ71842.1"/>
    </source>
</evidence>
<proteinExistence type="inferred from homology"/>
<keyword evidence="3" id="KW-0762">Sugar transport</keyword>
<keyword evidence="2" id="KW-0813">Transport</keyword>
<dbReference type="SUPFAM" id="SSF53850">
    <property type="entry name" value="Periplasmic binding protein-like II"/>
    <property type="match status" value="1"/>
</dbReference>
<dbReference type="Pfam" id="PF13416">
    <property type="entry name" value="SBP_bac_8"/>
    <property type="match status" value="1"/>
</dbReference>
<dbReference type="InterPro" id="IPR006059">
    <property type="entry name" value="SBP"/>
</dbReference>
<evidence type="ECO:0000313" key="7">
    <source>
        <dbReference type="Proteomes" id="UP000244201"/>
    </source>
</evidence>
<dbReference type="PANTHER" id="PTHR30061">
    <property type="entry name" value="MALTOSE-BINDING PERIPLASMIC PROTEIN"/>
    <property type="match status" value="1"/>
</dbReference>
<dbReference type="InterPro" id="IPR006060">
    <property type="entry name" value="Maltose/Cyclodextrin-bd"/>
</dbReference>
<keyword evidence="5" id="KW-1133">Transmembrane helix</keyword>
<keyword evidence="4" id="KW-0732">Signal</keyword>
<dbReference type="GO" id="GO:0015768">
    <property type="term" value="P:maltose transport"/>
    <property type="evidence" value="ECO:0007669"/>
    <property type="project" value="TreeGrafter"/>
</dbReference>